<dbReference type="AlphaFoldDB" id="A0A3A8Q7K9"/>
<name>A0A3A8Q7K9_9BACT</name>
<gene>
    <name evidence="1" type="ORF">D7W81_27630</name>
</gene>
<comment type="caution">
    <text evidence="1">The sequence shown here is derived from an EMBL/GenBank/DDBJ whole genome shotgun (WGS) entry which is preliminary data.</text>
</comment>
<sequence>MTFRNPKRTRSSGLITPALLSVALLGEPGMGKTTTLQQERQAIQDHCARVGAQLLWHDLAAFGDEGQLARALFEGEAITKWKAGDAPLYIVLDSFDECHLRIETLSKVILHELRHLPID</sequence>
<dbReference type="EMBL" id="RAWK01000191">
    <property type="protein sequence ID" value="RKH59274.1"/>
    <property type="molecule type" value="Genomic_DNA"/>
</dbReference>
<organism evidence="1 2">
    <name type="scientific">Corallococcus aberystwythensis</name>
    <dbReference type="NCBI Taxonomy" id="2316722"/>
    <lineage>
        <taxon>Bacteria</taxon>
        <taxon>Pseudomonadati</taxon>
        <taxon>Myxococcota</taxon>
        <taxon>Myxococcia</taxon>
        <taxon>Myxococcales</taxon>
        <taxon>Cystobacterineae</taxon>
        <taxon>Myxococcaceae</taxon>
        <taxon>Corallococcus</taxon>
    </lineage>
</organism>
<proteinExistence type="predicted"/>
<evidence type="ECO:0000313" key="1">
    <source>
        <dbReference type="EMBL" id="RKH59274.1"/>
    </source>
</evidence>
<dbReference type="OrthoDB" id="568465at2"/>
<reference evidence="2" key="1">
    <citation type="submission" date="2018-09" db="EMBL/GenBank/DDBJ databases">
        <authorList>
            <person name="Livingstone P.G."/>
            <person name="Whitworth D.E."/>
        </authorList>
    </citation>
    <scope>NUCLEOTIDE SEQUENCE [LARGE SCALE GENOMIC DNA]</scope>
    <source>
        <strain evidence="2">AB050A</strain>
    </source>
</reference>
<keyword evidence="2" id="KW-1185">Reference proteome</keyword>
<accession>A0A3A8Q7K9</accession>
<dbReference type="RefSeq" id="WP_120558389.1">
    <property type="nucleotide sequence ID" value="NZ_RAWK01000191.1"/>
</dbReference>
<dbReference type="InterPro" id="IPR027417">
    <property type="entry name" value="P-loop_NTPase"/>
</dbReference>
<protein>
    <recommendedName>
        <fullName evidence="3">NACHT domain-containing protein</fullName>
    </recommendedName>
</protein>
<evidence type="ECO:0008006" key="3">
    <source>
        <dbReference type="Google" id="ProtNLM"/>
    </source>
</evidence>
<evidence type="ECO:0000313" key="2">
    <source>
        <dbReference type="Proteomes" id="UP000267003"/>
    </source>
</evidence>
<dbReference type="SUPFAM" id="SSF52540">
    <property type="entry name" value="P-loop containing nucleoside triphosphate hydrolases"/>
    <property type="match status" value="1"/>
</dbReference>
<dbReference type="Proteomes" id="UP000267003">
    <property type="component" value="Unassembled WGS sequence"/>
</dbReference>